<dbReference type="Proteomes" id="UP000236291">
    <property type="component" value="Unassembled WGS sequence"/>
</dbReference>
<proteinExistence type="predicted"/>
<protein>
    <submittedName>
        <fullName evidence="1">Uncharacterized protein</fullName>
    </submittedName>
</protein>
<reference evidence="1 2" key="2">
    <citation type="journal article" date="2017" name="Front. Plant Sci.">
        <title>Gene Classification and Mining of Molecular Markers Useful in Red Clover (Trifolium pratense) Breeding.</title>
        <authorList>
            <person name="Istvanek J."/>
            <person name="Dluhosova J."/>
            <person name="Dluhos P."/>
            <person name="Patkova L."/>
            <person name="Nedelnik J."/>
            <person name="Repkova J."/>
        </authorList>
    </citation>
    <scope>NUCLEOTIDE SEQUENCE [LARGE SCALE GENOMIC DNA]</scope>
    <source>
        <strain evidence="2">cv. Tatra</strain>
        <tissue evidence="1">Young leaves</tissue>
    </source>
</reference>
<name>A0A2K3P452_TRIPR</name>
<reference evidence="1 2" key="1">
    <citation type="journal article" date="2014" name="Am. J. Bot.">
        <title>Genome assembly and annotation for red clover (Trifolium pratense; Fabaceae).</title>
        <authorList>
            <person name="Istvanek J."/>
            <person name="Jaros M."/>
            <person name="Krenek A."/>
            <person name="Repkova J."/>
        </authorList>
    </citation>
    <scope>NUCLEOTIDE SEQUENCE [LARGE SCALE GENOMIC DNA]</scope>
    <source>
        <strain evidence="2">cv. Tatra</strain>
        <tissue evidence="1">Young leaves</tissue>
    </source>
</reference>
<sequence length="59" mass="6514">RDEEKRIDTATAVSGLPPHITTISGRNFHRRSPTPLQLNGQSSLSYSFSVSLSLLVYPD</sequence>
<organism evidence="1 2">
    <name type="scientific">Trifolium pratense</name>
    <name type="common">Red clover</name>
    <dbReference type="NCBI Taxonomy" id="57577"/>
    <lineage>
        <taxon>Eukaryota</taxon>
        <taxon>Viridiplantae</taxon>
        <taxon>Streptophyta</taxon>
        <taxon>Embryophyta</taxon>
        <taxon>Tracheophyta</taxon>
        <taxon>Spermatophyta</taxon>
        <taxon>Magnoliopsida</taxon>
        <taxon>eudicotyledons</taxon>
        <taxon>Gunneridae</taxon>
        <taxon>Pentapetalae</taxon>
        <taxon>rosids</taxon>
        <taxon>fabids</taxon>
        <taxon>Fabales</taxon>
        <taxon>Fabaceae</taxon>
        <taxon>Papilionoideae</taxon>
        <taxon>50 kb inversion clade</taxon>
        <taxon>NPAAA clade</taxon>
        <taxon>Hologalegina</taxon>
        <taxon>IRL clade</taxon>
        <taxon>Trifolieae</taxon>
        <taxon>Trifolium</taxon>
    </lineage>
</organism>
<evidence type="ECO:0000313" key="2">
    <source>
        <dbReference type="Proteomes" id="UP000236291"/>
    </source>
</evidence>
<dbReference type="AlphaFoldDB" id="A0A2K3P452"/>
<gene>
    <name evidence="1" type="ORF">L195_g006615</name>
</gene>
<evidence type="ECO:0000313" key="1">
    <source>
        <dbReference type="EMBL" id="PNY10049.1"/>
    </source>
</evidence>
<feature type="non-terminal residue" evidence="1">
    <location>
        <position position="1"/>
    </location>
</feature>
<comment type="caution">
    <text evidence="1">The sequence shown here is derived from an EMBL/GenBank/DDBJ whole genome shotgun (WGS) entry which is preliminary data.</text>
</comment>
<accession>A0A2K3P452</accession>
<dbReference type="EMBL" id="ASHM01003555">
    <property type="protein sequence ID" value="PNY10049.1"/>
    <property type="molecule type" value="Genomic_DNA"/>
</dbReference>